<keyword evidence="1" id="KW-0812">Transmembrane</keyword>
<name>A0ABR4INS3_9EURO</name>
<dbReference type="Proteomes" id="UP001610335">
    <property type="component" value="Unassembled WGS sequence"/>
</dbReference>
<proteinExistence type="predicted"/>
<evidence type="ECO:0000313" key="2">
    <source>
        <dbReference type="EMBL" id="KAL2829262.1"/>
    </source>
</evidence>
<protein>
    <submittedName>
        <fullName evidence="2">Uncharacterized protein</fullName>
    </submittedName>
</protein>
<reference evidence="2 3" key="1">
    <citation type="submission" date="2024-07" db="EMBL/GenBank/DDBJ databases">
        <title>Section-level genome sequencing and comparative genomics of Aspergillus sections Usti and Cavernicolus.</title>
        <authorList>
            <consortium name="Lawrence Berkeley National Laboratory"/>
            <person name="Nybo J.L."/>
            <person name="Vesth T.C."/>
            <person name="Theobald S."/>
            <person name="Frisvad J.C."/>
            <person name="Larsen T.O."/>
            <person name="Kjaerboelling I."/>
            <person name="Rothschild-Mancinelli K."/>
            <person name="Lyhne E.K."/>
            <person name="Kogle M.E."/>
            <person name="Barry K."/>
            <person name="Clum A."/>
            <person name="Na H."/>
            <person name="Ledsgaard L."/>
            <person name="Lin J."/>
            <person name="Lipzen A."/>
            <person name="Kuo A."/>
            <person name="Riley R."/>
            <person name="Mondo S."/>
            <person name="LaButti K."/>
            <person name="Haridas S."/>
            <person name="Pangalinan J."/>
            <person name="Salamov A.A."/>
            <person name="Simmons B.A."/>
            <person name="Magnuson J.K."/>
            <person name="Chen J."/>
            <person name="Drula E."/>
            <person name="Henrissat B."/>
            <person name="Wiebenga A."/>
            <person name="Lubbers R.J."/>
            <person name="Gomes A.C."/>
            <person name="Makela M.R."/>
            <person name="Stajich J."/>
            <person name="Grigoriev I.V."/>
            <person name="Mortensen U.H."/>
            <person name="De vries R.P."/>
            <person name="Baker S.E."/>
            <person name="Andersen M.R."/>
        </authorList>
    </citation>
    <scope>NUCLEOTIDE SEQUENCE [LARGE SCALE GENOMIC DNA]</scope>
    <source>
        <strain evidence="2 3">CBS 600.67</strain>
    </source>
</reference>
<sequence length="69" mass="7739">MPFTDLIPSTRTKARFCALSILLLNLVSYYIWSRGGVIDIKFLLLSNICNACYLAFGYQWSPATSISTV</sequence>
<comment type="caution">
    <text evidence="2">The sequence shown here is derived from an EMBL/GenBank/DDBJ whole genome shotgun (WGS) entry which is preliminary data.</text>
</comment>
<keyword evidence="3" id="KW-1185">Reference proteome</keyword>
<dbReference type="EMBL" id="JBFXLS010000017">
    <property type="protein sequence ID" value="KAL2829262.1"/>
    <property type="molecule type" value="Genomic_DNA"/>
</dbReference>
<evidence type="ECO:0000313" key="3">
    <source>
        <dbReference type="Proteomes" id="UP001610335"/>
    </source>
</evidence>
<keyword evidence="1" id="KW-0472">Membrane</keyword>
<evidence type="ECO:0000256" key="1">
    <source>
        <dbReference type="SAM" id="Phobius"/>
    </source>
</evidence>
<gene>
    <name evidence="2" type="ORF">BDW59DRAFT_142402</name>
</gene>
<keyword evidence="1" id="KW-1133">Transmembrane helix</keyword>
<accession>A0ABR4INS3</accession>
<organism evidence="2 3">
    <name type="scientific">Aspergillus cavernicola</name>
    <dbReference type="NCBI Taxonomy" id="176166"/>
    <lineage>
        <taxon>Eukaryota</taxon>
        <taxon>Fungi</taxon>
        <taxon>Dikarya</taxon>
        <taxon>Ascomycota</taxon>
        <taxon>Pezizomycotina</taxon>
        <taxon>Eurotiomycetes</taxon>
        <taxon>Eurotiomycetidae</taxon>
        <taxon>Eurotiales</taxon>
        <taxon>Aspergillaceae</taxon>
        <taxon>Aspergillus</taxon>
        <taxon>Aspergillus subgen. Nidulantes</taxon>
    </lineage>
</organism>
<feature type="transmembrane region" description="Helical" evidence="1">
    <location>
        <begin position="12"/>
        <end position="32"/>
    </location>
</feature>